<dbReference type="GO" id="GO:0022857">
    <property type="term" value="F:transmembrane transporter activity"/>
    <property type="evidence" value="ECO:0007669"/>
    <property type="project" value="InterPro"/>
</dbReference>
<evidence type="ECO:0000313" key="9">
    <source>
        <dbReference type="EMBL" id="QDU63883.1"/>
    </source>
</evidence>
<dbReference type="EMBL" id="CP036279">
    <property type="protein sequence ID" value="QDU63883.1"/>
    <property type="molecule type" value="Genomic_DNA"/>
</dbReference>
<comment type="subcellular location">
    <subcellularLocation>
        <location evidence="1">Cell membrane</location>
        <topology evidence="1">Single-pass membrane protein</topology>
    </subcellularLocation>
    <subcellularLocation>
        <location evidence="7">Cell membrane</location>
        <topology evidence="7">Single-pass type II membrane protein</topology>
    </subcellularLocation>
</comment>
<evidence type="ECO:0000256" key="3">
    <source>
        <dbReference type="ARBA" id="ARBA00022475"/>
    </source>
</evidence>
<dbReference type="Proteomes" id="UP000317093">
    <property type="component" value="Chromosome"/>
</dbReference>
<evidence type="ECO:0000256" key="7">
    <source>
        <dbReference type="RuleBase" id="RU003879"/>
    </source>
</evidence>
<dbReference type="GO" id="GO:0015031">
    <property type="term" value="P:protein transport"/>
    <property type="evidence" value="ECO:0007669"/>
    <property type="project" value="UniProtKB-KW"/>
</dbReference>
<keyword evidence="4 7" id="KW-0812">Transmembrane</keyword>
<dbReference type="PANTHER" id="PTHR30558:SF3">
    <property type="entry name" value="BIOPOLYMER TRANSPORT PROTEIN EXBD-RELATED"/>
    <property type="match status" value="1"/>
</dbReference>
<keyword evidence="10" id="KW-1185">Reference proteome</keyword>
<dbReference type="Gene3D" id="3.30.420.270">
    <property type="match status" value="1"/>
</dbReference>
<comment type="similarity">
    <text evidence="2 7">Belongs to the ExbD/TolR family.</text>
</comment>
<evidence type="ECO:0000256" key="6">
    <source>
        <dbReference type="ARBA" id="ARBA00023136"/>
    </source>
</evidence>
<keyword evidence="6 8" id="KW-0472">Membrane</keyword>
<evidence type="ECO:0000313" key="10">
    <source>
        <dbReference type="Proteomes" id="UP000317093"/>
    </source>
</evidence>
<dbReference type="RefSeq" id="WP_145261687.1">
    <property type="nucleotide sequence ID" value="NZ_CP036279.1"/>
</dbReference>
<organism evidence="9 10">
    <name type="scientific">Kolteria novifilia</name>
    <dbReference type="NCBI Taxonomy" id="2527975"/>
    <lineage>
        <taxon>Bacteria</taxon>
        <taxon>Pseudomonadati</taxon>
        <taxon>Planctomycetota</taxon>
        <taxon>Planctomycetia</taxon>
        <taxon>Kolteriales</taxon>
        <taxon>Kolteriaceae</taxon>
        <taxon>Kolteria</taxon>
    </lineage>
</organism>
<accession>A0A518BAE2</accession>
<evidence type="ECO:0000256" key="2">
    <source>
        <dbReference type="ARBA" id="ARBA00005811"/>
    </source>
</evidence>
<evidence type="ECO:0000256" key="1">
    <source>
        <dbReference type="ARBA" id="ARBA00004162"/>
    </source>
</evidence>
<keyword evidence="7" id="KW-0653">Protein transport</keyword>
<keyword evidence="7" id="KW-0813">Transport</keyword>
<sequence>MKTPQFPRKRNQVIRVTPLIDVIFLLIIFFVCVRQYQEAASPESIQLPAAESVDQTPIDQHSPETVVVHVRDDGSFLLDGEPLPKEAMETLLVEREAEVRPRVLDVRIRADRDVAYRFVEPILVACASAGVWKVSFVVTPRSADAVPNTPSRPEGR</sequence>
<dbReference type="GO" id="GO:0005886">
    <property type="term" value="C:plasma membrane"/>
    <property type="evidence" value="ECO:0007669"/>
    <property type="project" value="UniProtKB-SubCell"/>
</dbReference>
<reference evidence="9 10" key="1">
    <citation type="submission" date="2019-02" db="EMBL/GenBank/DDBJ databases">
        <title>Deep-cultivation of Planctomycetes and their phenomic and genomic characterization uncovers novel biology.</title>
        <authorList>
            <person name="Wiegand S."/>
            <person name="Jogler M."/>
            <person name="Boedeker C."/>
            <person name="Pinto D."/>
            <person name="Vollmers J."/>
            <person name="Rivas-Marin E."/>
            <person name="Kohn T."/>
            <person name="Peeters S.H."/>
            <person name="Heuer A."/>
            <person name="Rast P."/>
            <person name="Oberbeckmann S."/>
            <person name="Bunk B."/>
            <person name="Jeske O."/>
            <person name="Meyerdierks A."/>
            <person name="Storesund J.E."/>
            <person name="Kallscheuer N."/>
            <person name="Luecker S."/>
            <person name="Lage O.M."/>
            <person name="Pohl T."/>
            <person name="Merkel B.J."/>
            <person name="Hornburger P."/>
            <person name="Mueller R.-W."/>
            <person name="Bruemmer F."/>
            <person name="Labrenz M."/>
            <person name="Spormann A.M."/>
            <person name="Op den Camp H."/>
            <person name="Overmann J."/>
            <person name="Amann R."/>
            <person name="Jetten M.S.M."/>
            <person name="Mascher T."/>
            <person name="Medema M.H."/>
            <person name="Devos D.P."/>
            <person name="Kaster A.-K."/>
            <person name="Ovreas L."/>
            <person name="Rohde M."/>
            <person name="Galperin M.Y."/>
            <person name="Jogler C."/>
        </authorList>
    </citation>
    <scope>NUCLEOTIDE SEQUENCE [LARGE SCALE GENOMIC DNA]</scope>
    <source>
        <strain evidence="9 10">Pan216</strain>
    </source>
</reference>
<dbReference type="KEGG" id="knv:Pan216_47640"/>
<feature type="transmembrane region" description="Helical" evidence="8">
    <location>
        <begin position="12"/>
        <end position="31"/>
    </location>
</feature>
<keyword evidence="5 8" id="KW-1133">Transmembrane helix</keyword>
<gene>
    <name evidence="9" type="ORF">Pan216_47640</name>
</gene>
<dbReference type="AlphaFoldDB" id="A0A518BAE2"/>
<evidence type="ECO:0000256" key="8">
    <source>
        <dbReference type="SAM" id="Phobius"/>
    </source>
</evidence>
<evidence type="ECO:0000256" key="4">
    <source>
        <dbReference type="ARBA" id="ARBA00022692"/>
    </source>
</evidence>
<evidence type="ECO:0000256" key="5">
    <source>
        <dbReference type="ARBA" id="ARBA00022989"/>
    </source>
</evidence>
<name>A0A518BAE2_9BACT</name>
<dbReference type="Pfam" id="PF02472">
    <property type="entry name" value="ExbD"/>
    <property type="match status" value="1"/>
</dbReference>
<dbReference type="OrthoDB" id="287326at2"/>
<keyword evidence="3" id="KW-1003">Cell membrane</keyword>
<dbReference type="InterPro" id="IPR003400">
    <property type="entry name" value="ExbD"/>
</dbReference>
<dbReference type="PANTHER" id="PTHR30558">
    <property type="entry name" value="EXBD MEMBRANE COMPONENT OF PMF-DRIVEN MACROMOLECULE IMPORT SYSTEM"/>
    <property type="match status" value="1"/>
</dbReference>
<proteinExistence type="inferred from homology"/>
<protein>
    <submittedName>
        <fullName evidence="9">Biopolymer transport protein ExbD</fullName>
    </submittedName>
</protein>